<feature type="transmembrane region" description="Helical" evidence="14">
    <location>
        <begin position="355"/>
        <end position="375"/>
    </location>
</feature>
<evidence type="ECO:0000256" key="9">
    <source>
        <dbReference type="ARBA" id="ARBA00022989"/>
    </source>
</evidence>
<accession>A0ABW3D495</accession>
<dbReference type="Pfam" id="PF01554">
    <property type="entry name" value="MatE"/>
    <property type="match status" value="2"/>
</dbReference>
<feature type="transmembrane region" description="Helical" evidence="14">
    <location>
        <begin position="314"/>
        <end position="334"/>
    </location>
</feature>
<evidence type="ECO:0000256" key="2">
    <source>
        <dbReference type="ARBA" id="ARBA00004651"/>
    </source>
</evidence>
<evidence type="ECO:0000256" key="4">
    <source>
        <dbReference type="ARBA" id="ARBA00020268"/>
    </source>
</evidence>
<comment type="similarity">
    <text evidence="3">Belongs to the multi antimicrobial extrusion (MATE) (TC 2.A.66.1) family.</text>
</comment>
<keyword evidence="8 14" id="KW-0812">Transmembrane</keyword>
<evidence type="ECO:0000256" key="8">
    <source>
        <dbReference type="ARBA" id="ARBA00022692"/>
    </source>
</evidence>
<sequence length="480" mass="51778">MNEIKGELASPNPEPGKRKARPDAGQLSDSFTEVDIDDRKAVRKRILQLAGPSLVEMLLLNMVQMLNMIMVGRVGAEAVAAVGLTNQPFFLLLALFMTLNVGTTVIVARSIGSGDVEEANRAAGQAFLLNIILAVVVILFSYIYAEDMLILMGASPEVLVEGVAYAKIIFLSIGFTTVSMSLSAILRGSGNTKTPMKINVLSNALVVLIGFPLIYGLFGFPRLGVVGAAISTMIANFTAMTWVVYVLFSGQSTVRLTLKSIFRFDVGLIRKILKIGLPAAGEQFAMRGGQLIFSKVVAGLGTVTFAANQIAFSILGLTFMPGMAFALVATTMVGQSLGAGKPELADKFGWEIRKLGVIVAASLGVVFILFAPYIMMPYTNDPEIIKQGSIALRVVGFVQVSQATQFILAGALRGAGDTKFPLYSTFIGVWGFRVILSLLFVLWFEWGILGAWLGIAADQIIRSVLIYRRYKGGKWKTMNM</sequence>
<dbReference type="PANTHER" id="PTHR43298:SF2">
    <property type="entry name" value="FMN_FAD EXPORTER YEEO-RELATED"/>
    <property type="match status" value="1"/>
</dbReference>
<feature type="region of interest" description="Disordered" evidence="13">
    <location>
        <begin position="1"/>
        <end position="26"/>
    </location>
</feature>
<dbReference type="Proteomes" id="UP001597120">
    <property type="component" value="Unassembled WGS sequence"/>
</dbReference>
<evidence type="ECO:0000256" key="7">
    <source>
        <dbReference type="ARBA" id="ARBA00022475"/>
    </source>
</evidence>
<evidence type="ECO:0000256" key="5">
    <source>
        <dbReference type="ARBA" id="ARBA00022448"/>
    </source>
</evidence>
<keyword evidence="6" id="KW-0050">Antiport</keyword>
<comment type="subcellular location">
    <subcellularLocation>
        <location evidence="2">Cell membrane</location>
        <topology evidence="2">Multi-pass membrane protein</topology>
    </subcellularLocation>
</comment>
<keyword evidence="7" id="KW-1003">Cell membrane</keyword>
<keyword evidence="11 14" id="KW-0472">Membrane</keyword>
<dbReference type="PANTHER" id="PTHR43298">
    <property type="entry name" value="MULTIDRUG RESISTANCE PROTEIN NORM-RELATED"/>
    <property type="match status" value="1"/>
</dbReference>
<keyword evidence="5" id="KW-0813">Transport</keyword>
<evidence type="ECO:0000256" key="11">
    <source>
        <dbReference type="ARBA" id="ARBA00023136"/>
    </source>
</evidence>
<protein>
    <recommendedName>
        <fullName evidence="4">Probable multidrug resistance protein NorM</fullName>
    </recommendedName>
    <alternativeName>
        <fullName evidence="12">Multidrug-efflux transporter</fullName>
    </alternativeName>
</protein>
<keyword evidence="16" id="KW-1185">Reference proteome</keyword>
<organism evidence="15 16">
    <name type="scientific">Paenibacillus residui</name>
    <dbReference type="NCBI Taxonomy" id="629724"/>
    <lineage>
        <taxon>Bacteria</taxon>
        <taxon>Bacillati</taxon>
        <taxon>Bacillota</taxon>
        <taxon>Bacilli</taxon>
        <taxon>Bacillales</taxon>
        <taxon>Paenibacillaceae</taxon>
        <taxon>Paenibacillus</taxon>
    </lineage>
</organism>
<reference evidence="16" key="1">
    <citation type="journal article" date="2019" name="Int. J. Syst. Evol. Microbiol.">
        <title>The Global Catalogue of Microorganisms (GCM) 10K type strain sequencing project: providing services to taxonomists for standard genome sequencing and annotation.</title>
        <authorList>
            <consortium name="The Broad Institute Genomics Platform"/>
            <consortium name="The Broad Institute Genome Sequencing Center for Infectious Disease"/>
            <person name="Wu L."/>
            <person name="Ma J."/>
        </authorList>
    </citation>
    <scope>NUCLEOTIDE SEQUENCE [LARGE SCALE GENOMIC DNA]</scope>
    <source>
        <strain evidence="16">CCUG 57263</strain>
    </source>
</reference>
<evidence type="ECO:0000256" key="6">
    <source>
        <dbReference type="ARBA" id="ARBA00022449"/>
    </source>
</evidence>
<dbReference type="NCBIfam" id="TIGR00797">
    <property type="entry name" value="matE"/>
    <property type="match status" value="1"/>
</dbReference>
<evidence type="ECO:0000256" key="10">
    <source>
        <dbReference type="ARBA" id="ARBA00023065"/>
    </source>
</evidence>
<feature type="transmembrane region" description="Helical" evidence="14">
    <location>
        <begin position="198"/>
        <end position="218"/>
    </location>
</feature>
<evidence type="ECO:0000256" key="13">
    <source>
        <dbReference type="SAM" id="MobiDB-lite"/>
    </source>
</evidence>
<proteinExistence type="inferred from homology"/>
<evidence type="ECO:0000256" key="12">
    <source>
        <dbReference type="ARBA" id="ARBA00031636"/>
    </source>
</evidence>
<dbReference type="CDD" id="cd13137">
    <property type="entry name" value="MATE_NorM_like"/>
    <property type="match status" value="1"/>
</dbReference>
<feature type="transmembrane region" description="Helical" evidence="14">
    <location>
        <begin position="224"/>
        <end position="248"/>
    </location>
</feature>
<feature type="transmembrane region" description="Helical" evidence="14">
    <location>
        <begin position="164"/>
        <end position="186"/>
    </location>
</feature>
<evidence type="ECO:0000256" key="1">
    <source>
        <dbReference type="ARBA" id="ARBA00003408"/>
    </source>
</evidence>
<comment type="caution">
    <text evidence="15">The sequence shown here is derived from an EMBL/GenBank/DDBJ whole genome shotgun (WGS) entry which is preliminary data.</text>
</comment>
<comment type="function">
    <text evidence="1">Multidrug efflux pump.</text>
</comment>
<evidence type="ECO:0000256" key="14">
    <source>
        <dbReference type="SAM" id="Phobius"/>
    </source>
</evidence>
<feature type="transmembrane region" description="Helical" evidence="14">
    <location>
        <begin position="49"/>
        <end position="69"/>
    </location>
</feature>
<keyword evidence="10" id="KW-0406">Ion transport</keyword>
<feature type="transmembrane region" description="Helical" evidence="14">
    <location>
        <begin position="123"/>
        <end position="144"/>
    </location>
</feature>
<feature type="transmembrane region" description="Helical" evidence="14">
    <location>
        <begin position="390"/>
        <end position="408"/>
    </location>
</feature>
<dbReference type="InterPro" id="IPR002528">
    <property type="entry name" value="MATE_fam"/>
</dbReference>
<dbReference type="InterPro" id="IPR050222">
    <property type="entry name" value="MATE_MdtK"/>
</dbReference>
<name>A0ABW3D495_9BACL</name>
<evidence type="ECO:0000256" key="3">
    <source>
        <dbReference type="ARBA" id="ARBA00010199"/>
    </source>
</evidence>
<evidence type="ECO:0000313" key="16">
    <source>
        <dbReference type="Proteomes" id="UP001597120"/>
    </source>
</evidence>
<feature type="transmembrane region" description="Helical" evidence="14">
    <location>
        <begin position="420"/>
        <end position="443"/>
    </location>
</feature>
<dbReference type="InterPro" id="IPR048279">
    <property type="entry name" value="MdtK-like"/>
</dbReference>
<dbReference type="RefSeq" id="WP_379286139.1">
    <property type="nucleotide sequence ID" value="NZ_JBHTIU010000010.1"/>
</dbReference>
<feature type="transmembrane region" description="Helical" evidence="14">
    <location>
        <begin position="89"/>
        <end position="111"/>
    </location>
</feature>
<dbReference type="EMBL" id="JBHTIU010000010">
    <property type="protein sequence ID" value="MFD0868245.1"/>
    <property type="molecule type" value="Genomic_DNA"/>
</dbReference>
<dbReference type="PIRSF" id="PIRSF006603">
    <property type="entry name" value="DinF"/>
    <property type="match status" value="1"/>
</dbReference>
<evidence type="ECO:0000313" key="15">
    <source>
        <dbReference type="EMBL" id="MFD0868245.1"/>
    </source>
</evidence>
<keyword evidence="9 14" id="KW-1133">Transmembrane helix</keyword>
<gene>
    <name evidence="15" type="ORF">ACFQ03_03725</name>
</gene>